<dbReference type="PaxDb" id="1198114-AciX9_2016"/>
<reference evidence="2" key="1">
    <citation type="submission" date="2011-01" db="EMBL/GenBank/DDBJ databases">
        <title>Complete sequence of chromosome of Acidobacterium sp. MP5ACTX9.</title>
        <authorList>
            <consortium name="US DOE Joint Genome Institute"/>
            <person name="Lucas S."/>
            <person name="Copeland A."/>
            <person name="Lapidus A."/>
            <person name="Cheng J.-F."/>
            <person name="Goodwin L."/>
            <person name="Pitluck S."/>
            <person name="Teshima H."/>
            <person name="Detter J.C."/>
            <person name="Han C."/>
            <person name="Tapia R."/>
            <person name="Land M."/>
            <person name="Hauser L."/>
            <person name="Kyrpides N."/>
            <person name="Ivanova N."/>
            <person name="Ovchinnikova G."/>
            <person name="Pagani I."/>
            <person name="Rawat S.R."/>
            <person name="Mannisto M."/>
            <person name="Haggblom M.M."/>
            <person name="Woyke T."/>
        </authorList>
    </citation>
    <scope>NUCLEOTIDE SEQUENCE [LARGE SCALE GENOMIC DNA]</scope>
    <source>
        <strain evidence="2">MP5ACTX9</strain>
    </source>
</reference>
<dbReference type="HOGENOM" id="CLU_2553495_0_0_0"/>
<organism evidence="2">
    <name type="scientific">Granulicella tundricola (strain ATCC BAA-1859 / DSM 23138 / MP5ACTX9)</name>
    <dbReference type="NCBI Taxonomy" id="1198114"/>
    <lineage>
        <taxon>Bacteria</taxon>
        <taxon>Pseudomonadati</taxon>
        <taxon>Acidobacteriota</taxon>
        <taxon>Terriglobia</taxon>
        <taxon>Terriglobales</taxon>
        <taxon>Acidobacteriaceae</taxon>
        <taxon>Granulicella</taxon>
    </lineage>
</organism>
<accession>E8X1A7</accession>
<keyword evidence="2" id="KW-1185">Reference proteome</keyword>
<evidence type="ECO:0000313" key="1">
    <source>
        <dbReference type="EMBL" id="ADW69061.1"/>
    </source>
</evidence>
<evidence type="ECO:0000313" key="2">
    <source>
        <dbReference type="Proteomes" id="UP000000343"/>
    </source>
</evidence>
<proteinExistence type="predicted"/>
<dbReference type="Proteomes" id="UP000000343">
    <property type="component" value="Chromosome"/>
</dbReference>
<dbReference type="KEGG" id="acm:AciX9_2016"/>
<dbReference type="AlphaFoldDB" id="E8X1A7"/>
<protein>
    <submittedName>
        <fullName evidence="1">Uncharacterized protein</fullName>
    </submittedName>
</protein>
<sequence>MGLMERVADLLKSRAYRAFCIHCIGKALDVDRIVTVYEVLGQLDYMARATAMGFMRGFGKCSVCGRQRVVVFYKPNDCQIQS</sequence>
<name>E8X1A7_GRATM</name>
<gene>
    <name evidence="1" type="ordered locus">AciX9_2016</name>
</gene>
<dbReference type="EMBL" id="CP002480">
    <property type="protein sequence ID" value="ADW69061.1"/>
    <property type="molecule type" value="Genomic_DNA"/>
</dbReference>